<dbReference type="InterPro" id="IPR050229">
    <property type="entry name" value="GlpE_sulfurtransferase"/>
</dbReference>
<dbReference type="AlphaFoldDB" id="A0AAW9NW28"/>
<reference evidence="4 5" key="1">
    <citation type="submission" date="2023-03" db="EMBL/GenBank/DDBJ databases">
        <title>Bacillus Genome Sequencing.</title>
        <authorList>
            <person name="Dunlap C."/>
        </authorList>
    </citation>
    <scope>NUCLEOTIDE SEQUENCE [LARGE SCALE GENOMIC DNA]</scope>
    <source>
        <strain evidence="4 5">B-59205</strain>
    </source>
</reference>
<keyword evidence="1 2" id="KW-0732">Signal</keyword>
<dbReference type="PANTHER" id="PTHR43031:SF1">
    <property type="entry name" value="PYRIDINE NUCLEOTIDE-DISULPHIDE OXIDOREDUCTASE"/>
    <property type="match status" value="1"/>
</dbReference>
<dbReference type="Pfam" id="PF08139">
    <property type="entry name" value="LPAM_1"/>
    <property type="match status" value="1"/>
</dbReference>
<name>A0AAW9NW28_9BACL</name>
<feature type="domain" description="Rhodanese" evidence="3">
    <location>
        <begin position="34"/>
        <end position="118"/>
    </location>
</feature>
<dbReference type="Gene3D" id="3.40.250.10">
    <property type="entry name" value="Rhodanese-like domain"/>
    <property type="match status" value="1"/>
</dbReference>
<dbReference type="Proteomes" id="UP001344888">
    <property type="component" value="Unassembled WGS sequence"/>
</dbReference>
<dbReference type="CDD" id="cd00158">
    <property type="entry name" value="RHOD"/>
    <property type="match status" value="1"/>
</dbReference>
<dbReference type="InterPro" id="IPR001763">
    <property type="entry name" value="Rhodanese-like_dom"/>
</dbReference>
<comment type="caution">
    <text evidence="4">The sequence shown here is derived from an EMBL/GenBank/DDBJ whole genome shotgun (WGS) entry which is preliminary data.</text>
</comment>
<dbReference type="PROSITE" id="PS51257">
    <property type="entry name" value="PROKAR_LIPOPROTEIN"/>
    <property type="match status" value="1"/>
</dbReference>
<dbReference type="EMBL" id="JARSFG010000044">
    <property type="protein sequence ID" value="MEC1180792.1"/>
    <property type="molecule type" value="Genomic_DNA"/>
</dbReference>
<evidence type="ECO:0000259" key="3">
    <source>
        <dbReference type="PROSITE" id="PS50206"/>
    </source>
</evidence>
<gene>
    <name evidence="4" type="ORF">P9B03_20265</name>
</gene>
<keyword evidence="5" id="KW-1185">Reference proteome</keyword>
<dbReference type="RefSeq" id="WP_326125275.1">
    <property type="nucleotide sequence ID" value="NZ_JARSFG010000044.1"/>
</dbReference>
<feature type="chain" id="PRO_5043970507" evidence="2">
    <location>
        <begin position="21"/>
        <end position="119"/>
    </location>
</feature>
<feature type="signal peptide" evidence="2">
    <location>
        <begin position="1"/>
        <end position="20"/>
    </location>
</feature>
<evidence type="ECO:0000256" key="1">
    <source>
        <dbReference type="ARBA" id="ARBA00022729"/>
    </source>
</evidence>
<dbReference type="SMART" id="SM00450">
    <property type="entry name" value="RHOD"/>
    <property type="match status" value="1"/>
</dbReference>
<evidence type="ECO:0000313" key="5">
    <source>
        <dbReference type="Proteomes" id="UP001344888"/>
    </source>
</evidence>
<evidence type="ECO:0000256" key="2">
    <source>
        <dbReference type="SAM" id="SignalP"/>
    </source>
</evidence>
<dbReference type="SUPFAM" id="SSF52821">
    <property type="entry name" value="Rhodanese/Cell cycle control phosphatase"/>
    <property type="match status" value="1"/>
</dbReference>
<dbReference type="PROSITE" id="PS50206">
    <property type="entry name" value="RHODANESE_3"/>
    <property type="match status" value="1"/>
</dbReference>
<sequence length="119" mass="13040">MKKFLLGLVLLLILSACSSASYEMISLDAIASYMEQGYEVVDIREPIAYGEGHIPNAINLPLSSLQQGQLSPLEQGQKYIIICRSGNRSQVASDILYEAGYSIVNVSEGMSSWTAEVEY</sequence>
<organism evidence="4 5">
    <name type="scientific">Metasolibacillus meyeri</name>
    <dbReference type="NCBI Taxonomy" id="1071052"/>
    <lineage>
        <taxon>Bacteria</taxon>
        <taxon>Bacillati</taxon>
        <taxon>Bacillota</taxon>
        <taxon>Bacilli</taxon>
        <taxon>Bacillales</taxon>
        <taxon>Caryophanaceae</taxon>
        <taxon>Metasolibacillus</taxon>
    </lineage>
</organism>
<proteinExistence type="predicted"/>
<evidence type="ECO:0000313" key="4">
    <source>
        <dbReference type="EMBL" id="MEC1180792.1"/>
    </source>
</evidence>
<accession>A0AAW9NW28</accession>
<dbReference type="PANTHER" id="PTHR43031">
    <property type="entry name" value="FAD-DEPENDENT OXIDOREDUCTASE"/>
    <property type="match status" value="1"/>
</dbReference>
<dbReference type="Pfam" id="PF00581">
    <property type="entry name" value="Rhodanese"/>
    <property type="match status" value="1"/>
</dbReference>
<dbReference type="InterPro" id="IPR036873">
    <property type="entry name" value="Rhodanese-like_dom_sf"/>
</dbReference>
<dbReference type="InterPro" id="IPR012640">
    <property type="entry name" value="Membr_lipoprot_lipid_attach_CS"/>
</dbReference>
<protein>
    <submittedName>
        <fullName evidence="4">Rhodanese-like domain-containing protein</fullName>
    </submittedName>
</protein>